<keyword evidence="1" id="KW-0732">Signal</keyword>
<dbReference type="Proteomes" id="UP000002508">
    <property type="component" value="Chromosome"/>
</dbReference>
<evidence type="ECO:0000256" key="1">
    <source>
        <dbReference type="SAM" id="SignalP"/>
    </source>
</evidence>
<protein>
    <submittedName>
        <fullName evidence="2">Uncharacterized protein</fullName>
    </submittedName>
</protein>
<evidence type="ECO:0000313" key="3">
    <source>
        <dbReference type="Proteomes" id="UP000002508"/>
    </source>
</evidence>
<proteinExistence type="predicted"/>
<dbReference type="RefSeq" id="WP_015941983.1">
    <property type="nucleotide sequence ID" value="NC_011831.1"/>
</dbReference>
<reference evidence="2" key="1">
    <citation type="submission" date="2008-12" db="EMBL/GenBank/DDBJ databases">
        <title>Complete sequence of Chloroflexus aggregans DSM 9485.</title>
        <authorList>
            <consortium name="US DOE Joint Genome Institute"/>
            <person name="Lucas S."/>
            <person name="Copeland A."/>
            <person name="Lapidus A."/>
            <person name="Glavina del Rio T."/>
            <person name="Dalin E."/>
            <person name="Tice H."/>
            <person name="Pitluck S."/>
            <person name="Foster B."/>
            <person name="Larimer F."/>
            <person name="Land M."/>
            <person name="Hauser L."/>
            <person name="Kyrpides N."/>
            <person name="Mikhailova N."/>
            <person name="Bryant D."/>
            <person name="Richardson P."/>
        </authorList>
    </citation>
    <scope>NUCLEOTIDE SEQUENCE</scope>
    <source>
        <strain evidence="2">DSM 9485</strain>
    </source>
</reference>
<accession>B8G882</accession>
<organism evidence="2 3">
    <name type="scientific">Chloroflexus aggregans (strain MD-66 / DSM 9485)</name>
    <dbReference type="NCBI Taxonomy" id="326427"/>
    <lineage>
        <taxon>Bacteria</taxon>
        <taxon>Bacillati</taxon>
        <taxon>Chloroflexota</taxon>
        <taxon>Chloroflexia</taxon>
        <taxon>Chloroflexales</taxon>
        <taxon>Chloroflexineae</taxon>
        <taxon>Chloroflexaceae</taxon>
        <taxon>Chloroflexus</taxon>
    </lineage>
</organism>
<gene>
    <name evidence="2" type="ordered locus">Cagg_3283</name>
</gene>
<keyword evidence="3" id="KW-1185">Reference proteome</keyword>
<sequence length="64" mass="6549">MKTFGISHPKTKLMSLVTLLALLLFPSVVLAQSGGGYNLEWNTIDGGGATFSTGGTYSLGGTIG</sequence>
<evidence type="ECO:0000313" key="2">
    <source>
        <dbReference type="EMBL" id="ACL26136.1"/>
    </source>
</evidence>
<feature type="chain" id="PRO_5002870065" evidence="1">
    <location>
        <begin position="32"/>
        <end position="64"/>
    </location>
</feature>
<feature type="signal peptide" evidence="1">
    <location>
        <begin position="1"/>
        <end position="31"/>
    </location>
</feature>
<dbReference type="EMBL" id="CP001337">
    <property type="protein sequence ID" value="ACL26136.1"/>
    <property type="molecule type" value="Genomic_DNA"/>
</dbReference>
<dbReference type="STRING" id="326427.Cagg_3283"/>
<dbReference type="KEGG" id="cag:Cagg_3283"/>
<name>B8G882_CHLAD</name>
<dbReference type="HOGENOM" id="CLU_2859527_0_0_0"/>
<dbReference type="AlphaFoldDB" id="B8G882"/>